<evidence type="ECO:0000259" key="6">
    <source>
        <dbReference type="PROSITE" id="PS50011"/>
    </source>
</evidence>
<comment type="similarity">
    <text evidence="4">Belongs to the protein kinase superfamily.</text>
</comment>
<keyword evidence="4" id="KW-0723">Serine/threonine-protein kinase</keyword>
<keyword evidence="4" id="KW-0808">Transferase</keyword>
<protein>
    <recommendedName>
        <fullName evidence="6">Protein kinase domain-containing protein</fullName>
    </recommendedName>
</protein>
<feature type="compositionally biased region" description="Polar residues" evidence="5">
    <location>
        <begin position="322"/>
        <end position="336"/>
    </location>
</feature>
<dbReference type="Pfam" id="PF00069">
    <property type="entry name" value="Pkinase"/>
    <property type="match status" value="1"/>
</dbReference>
<dbReference type="Proteomes" id="UP001479436">
    <property type="component" value="Unassembled WGS sequence"/>
</dbReference>
<evidence type="ECO:0000256" key="3">
    <source>
        <dbReference type="PROSITE-ProRule" id="PRU10141"/>
    </source>
</evidence>
<dbReference type="InterPro" id="IPR011009">
    <property type="entry name" value="Kinase-like_dom_sf"/>
</dbReference>
<gene>
    <name evidence="7" type="ORF">K7432_007490</name>
</gene>
<dbReference type="PROSITE" id="PS00107">
    <property type="entry name" value="PROTEIN_KINASE_ATP"/>
    <property type="match status" value="1"/>
</dbReference>
<evidence type="ECO:0000313" key="8">
    <source>
        <dbReference type="Proteomes" id="UP001479436"/>
    </source>
</evidence>
<dbReference type="CDD" id="cd05117">
    <property type="entry name" value="STKc_CAMK"/>
    <property type="match status" value="1"/>
</dbReference>
<comment type="caution">
    <text evidence="7">The sequence shown here is derived from an EMBL/GenBank/DDBJ whole genome shotgun (WGS) entry which is preliminary data.</text>
</comment>
<feature type="region of interest" description="Disordered" evidence="5">
    <location>
        <begin position="320"/>
        <end position="374"/>
    </location>
</feature>
<dbReference type="InterPro" id="IPR017441">
    <property type="entry name" value="Protein_kinase_ATP_BS"/>
</dbReference>
<dbReference type="SUPFAM" id="SSF56112">
    <property type="entry name" value="Protein kinase-like (PK-like)"/>
    <property type="match status" value="1"/>
</dbReference>
<reference evidence="7 8" key="1">
    <citation type="submission" date="2023-04" db="EMBL/GenBank/DDBJ databases">
        <title>Genome of Basidiobolus ranarum AG-B5.</title>
        <authorList>
            <person name="Stajich J.E."/>
            <person name="Carter-House D."/>
            <person name="Gryganskyi A."/>
        </authorList>
    </citation>
    <scope>NUCLEOTIDE SEQUENCE [LARGE SCALE GENOMIC DNA]</scope>
    <source>
        <strain evidence="7 8">AG-B5</strain>
    </source>
</reference>
<evidence type="ECO:0000256" key="1">
    <source>
        <dbReference type="ARBA" id="ARBA00022741"/>
    </source>
</evidence>
<sequence length="398" mass="45537">MNLVDRLLGQPASHEKKRQYKIGKILGSGSYGEVKEAQITKTGQLVAIKVILKERLGERLDMVYRELETVKKLHHPHVVELIDWFESKKKFYLVFELARGGELFDRIIEKGKFTEKDAVKITRTLVETVAYLHQKNVVHRDLKPENLLFRDPSPDAPLMIVDFGVAKSVTDDQDVLRTVCGSRGYTAPEILWKRGYGKPVDMWSIGIITYILLCGYLPFQRWEGHPEYLNALRRAKYRFDEKYWCNISDDAKDFIKQLLDPNPDTRLTAAQALHHRWLAGQTAQEVDLLSHVRENFNPRRTLRKAVEVITIVNRMSRRWSRSSDTMSVESRDISAQSRSPSPSPRSSLSPNIPEISEGGDTSHDSSDLQNDASVSSLPFNRLSIDVPKIHVEKPPNPI</sequence>
<organism evidence="7 8">
    <name type="scientific">Basidiobolus ranarum</name>
    <dbReference type="NCBI Taxonomy" id="34480"/>
    <lineage>
        <taxon>Eukaryota</taxon>
        <taxon>Fungi</taxon>
        <taxon>Fungi incertae sedis</taxon>
        <taxon>Zoopagomycota</taxon>
        <taxon>Entomophthoromycotina</taxon>
        <taxon>Basidiobolomycetes</taxon>
        <taxon>Basidiobolales</taxon>
        <taxon>Basidiobolaceae</taxon>
        <taxon>Basidiobolus</taxon>
    </lineage>
</organism>
<keyword evidence="1 3" id="KW-0547">Nucleotide-binding</keyword>
<dbReference type="PROSITE" id="PS00108">
    <property type="entry name" value="PROTEIN_KINASE_ST"/>
    <property type="match status" value="1"/>
</dbReference>
<dbReference type="EMBL" id="JASJQH010007248">
    <property type="protein sequence ID" value="KAK9711898.1"/>
    <property type="molecule type" value="Genomic_DNA"/>
</dbReference>
<feature type="compositionally biased region" description="Low complexity" evidence="5">
    <location>
        <begin position="337"/>
        <end position="350"/>
    </location>
</feature>
<dbReference type="Gene3D" id="1.10.510.10">
    <property type="entry name" value="Transferase(Phosphotransferase) domain 1"/>
    <property type="match status" value="1"/>
</dbReference>
<dbReference type="InterPro" id="IPR000719">
    <property type="entry name" value="Prot_kinase_dom"/>
</dbReference>
<feature type="binding site" evidence="3">
    <location>
        <position position="53"/>
    </location>
    <ligand>
        <name>ATP</name>
        <dbReference type="ChEBI" id="CHEBI:30616"/>
    </ligand>
</feature>
<accession>A0ABR2W005</accession>
<keyword evidence="2 3" id="KW-0067">ATP-binding</keyword>
<proteinExistence type="inferred from homology"/>
<evidence type="ECO:0000256" key="5">
    <source>
        <dbReference type="SAM" id="MobiDB-lite"/>
    </source>
</evidence>
<feature type="domain" description="Protein kinase" evidence="6">
    <location>
        <begin position="20"/>
        <end position="278"/>
    </location>
</feature>
<dbReference type="PANTHER" id="PTHR24347">
    <property type="entry name" value="SERINE/THREONINE-PROTEIN KINASE"/>
    <property type="match status" value="1"/>
</dbReference>
<evidence type="ECO:0000313" key="7">
    <source>
        <dbReference type="EMBL" id="KAK9711898.1"/>
    </source>
</evidence>
<dbReference type="SMART" id="SM00220">
    <property type="entry name" value="S_TKc"/>
    <property type="match status" value="1"/>
</dbReference>
<keyword evidence="4" id="KW-0418">Kinase</keyword>
<dbReference type="InterPro" id="IPR008271">
    <property type="entry name" value="Ser/Thr_kinase_AS"/>
</dbReference>
<name>A0ABR2W005_9FUNG</name>
<evidence type="ECO:0000256" key="2">
    <source>
        <dbReference type="ARBA" id="ARBA00022840"/>
    </source>
</evidence>
<keyword evidence="8" id="KW-1185">Reference proteome</keyword>
<dbReference type="PROSITE" id="PS50011">
    <property type="entry name" value="PROTEIN_KINASE_DOM"/>
    <property type="match status" value="1"/>
</dbReference>
<evidence type="ECO:0000256" key="4">
    <source>
        <dbReference type="RuleBase" id="RU000304"/>
    </source>
</evidence>